<proteinExistence type="predicted"/>
<dbReference type="Proteomes" id="UP000829398">
    <property type="component" value="Chromosome 2"/>
</dbReference>
<accession>A0ACB8MXT3</accession>
<dbReference type="EMBL" id="CM039171">
    <property type="protein sequence ID" value="KAH9790406.1"/>
    <property type="molecule type" value="Genomic_DNA"/>
</dbReference>
<organism evidence="1 2">
    <name type="scientific">Citrus sinensis</name>
    <name type="common">Sweet orange</name>
    <name type="synonym">Citrus aurantium var. sinensis</name>
    <dbReference type="NCBI Taxonomy" id="2711"/>
    <lineage>
        <taxon>Eukaryota</taxon>
        <taxon>Viridiplantae</taxon>
        <taxon>Streptophyta</taxon>
        <taxon>Embryophyta</taxon>
        <taxon>Tracheophyta</taxon>
        <taxon>Spermatophyta</taxon>
        <taxon>Magnoliopsida</taxon>
        <taxon>eudicotyledons</taxon>
        <taxon>Gunneridae</taxon>
        <taxon>Pentapetalae</taxon>
        <taxon>rosids</taxon>
        <taxon>malvids</taxon>
        <taxon>Sapindales</taxon>
        <taxon>Rutaceae</taxon>
        <taxon>Aurantioideae</taxon>
        <taxon>Citrus</taxon>
    </lineage>
</organism>
<gene>
    <name evidence="1" type="ORF">KPL71_003391</name>
</gene>
<sequence>MAAAAAAAEAAVQWLSVCITFSISLIIIIGSSSLVAVASGNSEGDALYALRRSLSDPDNVLQSWDPTLVNPCTWFHITCNQDNRVTRLDLGNSNLSGRLVPELGKLEHLQYLELYKNNIQGTIPVELGNLKSLISLDLYNNNISGKIPPSLAKLKSLVFLRLNDNRLTGQIPRELVGISSLKVVDVSSNDLCGTIPTSGPFEHIPLNKALNNLLRLSISSASCRFLFSVALPDHVLFEWCSFENNPRLEGPELLGLASYDTNCS</sequence>
<protein>
    <submittedName>
        <fullName evidence="1">Leucine-rich repeat protein 1</fullName>
    </submittedName>
</protein>
<evidence type="ECO:0000313" key="1">
    <source>
        <dbReference type="EMBL" id="KAH9790406.1"/>
    </source>
</evidence>
<evidence type="ECO:0000313" key="2">
    <source>
        <dbReference type="Proteomes" id="UP000829398"/>
    </source>
</evidence>
<comment type="caution">
    <text evidence="1">The sequence shown here is derived from an EMBL/GenBank/DDBJ whole genome shotgun (WGS) entry which is preliminary data.</text>
</comment>
<keyword evidence="2" id="KW-1185">Reference proteome</keyword>
<name>A0ACB8MXT3_CITSI</name>
<reference evidence="2" key="1">
    <citation type="journal article" date="2023" name="Hortic. Res.">
        <title>A chromosome-level phased genome enabling allele-level studies in sweet orange: a case study on citrus Huanglongbing tolerance.</title>
        <authorList>
            <person name="Wu B."/>
            <person name="Yu Q."/>
            <person name="Deng Z."/>
            <person name="Duan Y."/>
            <person name="Luo F."/>
            <person name="Gmitter F. Jr."/>
        </authorList>
    </citation>
    <scope>NUCLEOTIDE SEQUENCE [LARGE SCALE GENOMIC DNA]</scope>
    <source>
        <strain evidence="2">cv. Valencia</strain>
    </source>
</reference>